<reference evidence="1 2" key="1">
    <citation type="submission" date="2021-06" db="EMBL/GenBank/DDBJ databases">
        <authorList>
            <person name="Kallberg Y."/>
            <person name="Tangrot J."/>
            <person name="Rosling A."/>
        </authorList>
    </citation>
    <scope>NUCLEOTIDE SEQUENCE [LARGE SCALE GENOMIC DNA]</scope>
    <source>
        <strain evidence="1 2">120-4 pot B 10/14</strain>
    </source>
</reference>
<evidence type="ECO:0000313" key="2">
    <source>
        <dbReference type="Proteomes" id="UP000789901"/>
    </source>
</evidence>
<name>A0ABN7VTC1_GIGMA</name>
<accession>A0ABN7VTC1</accession>
<keyword evidence="2" id="KW-1185">Reference proteome</keyword>
<evidence type="ECO:0000313" key="1">
    <source>
        <dbReference type="EMBL" id="CAG8798401.1"/>
    </source>
</evidence>
<dbReference type="EMBL" id="CAJVQB010021956">
    <property type="protein sequence ID" value="CAG8798401.1"/>
    <property type="molecule type" value="Genomic_DNA"/>
</dbReference>
<proteinExistence type="predicted"/>
<comment type="caution">
    <text evidence="1">The sequence shown here is derived from an EMBL/GenBank/DDBJ whole genome shotgun (WGS) entry which is preliminary data.</text>
</comment>
<gene>
    <name evidence="1" type="ORF">GMARGA_LOCUS22589</name>
</gene>
<sequence>MLNETPTIKTTYNINETYIQMPKVIFTMINSIDLCLILGRSDTSLVTVEDSCFNKIIQERNKLHNISYFLSDETMINKTLTFKLNLTGNLLTDNTQIYLDDPIYPHYNTSLFITPSLLPFLTVDYDNYNDILPSDFKKNSYMLYVNQSYIIYYKRVQRNVIDNNFLSRIGFPSYKTYYYLRTDIANGPILATLNNTTDIYIRLFDNIGEIETEQR</sequence>
<organism evidence="1 2">
    <name type="scientific">Gigaspora margarita</name>
    <dbReference type="NCBI Taxonomy" id="4874"/>
    <lineage>
        <taxon>Eukaryota</taxon>
        <taxon>Fungi</taxon>
        <taxon>Fungi incertae sedis</taxon>
        <taxon>Mucoromycota</taxon>
        <taxon>Glomeromycotina</taxon>
        <taxon>Glomeromycetes</taxon>
        <taxon>Diversisporales</taxon>
        <taxon>Gigasporaceae</taxon>
        <taxon>Gigaspora</taxon>
    </lineage>
</organism>
<protein>
    <submittedName>
        <fullName evidence="1">27203_t:CDS:1</fullName>
    </submittedName>
</protein>
<dbReference type="Proteomes" id="UP000789901">
    <property type="component" value="Unassembled WGS sequence"/>
</dbReference>